<dbReference type="RefSeq" id="WP_141634608.1">
    <property type="nucleotide sequence ID" value="NZ_VIGB01000003.1"/>
</dbReference>
<dbReference type="Gene3D" id="1.10.1660.10">
    <property type="match status" value="1"/>
</dbReference>
<dbReference type="PANTHER" id="PTHR30204:SF93">
    <property type="entry name" value="HTH MERR-TYPE DOMAIN-CONTAINING PROTEIN"/>
    <property type="match status" value="1"/>
</dbReference>
<keyword evidence="4" id="KW-1185">Reference proteome</keyword>
<dbReference type="InterPro" id="IPR000551">
    <property type="entry name" value="MerR-type_HTH_dom"/>
</dbReference>
<dbReference type="SMART" id="SM00422">
    <property type="entry name" value="HTH_MERR"/>
    <property type="match status" value="1"/>
</dbReference>
<comment type="caution">
    <text evidence="3">The sequence shown here is derived from an EMBL/GenBank/DDBJ whole genome shotgun (WGS) entry which is preliminary data.</text>
</comment>
<dbReference type="SUPFAM" id="SSF46955">
    <property type="entry name" value="Putative DNA-binding domain"/>
    <property type="match status" value="1"/>
</dbReference>
<dbReference type="InterPro" id="IPR009061">
    <property type="entry name" value="DNA-bd_dom_put_sf"/>
</dbReference>
<feature type="domain" description="HTH merR-type" evidence="2">
    <location>
        <begin position="8"/>
        <end position="77"/>
    </location>
</feature>
<accession>A0A540W6P0</accession>
<evidence type="ECO:0000256" key="1">
    <source>
        <dbReference type="ARBA" id="ARBA00023125"/>
    </source>
</evidence>
<proteinExistence type="predicted"/>
<dbReference type="EMBL" id="VIGB01000003">
    <property type="protein sequence ID" value="TQF04014.1"/>
    <property type="molecule type" value="Genomic_DNA"/>
</dbReference>
<dbReference type="GO" id="GO:0003677">
    <property type="term" value="F:DNA binding"/>
    <property type="evidence" value="ECO:0007669"/>
    <property type="project" value="UniProtKB-KW"/>
</dbReference>
<protein>
    <submittedName>
        <fullName evidence="3">MerR family transcriptional regulator</fullName>
    </submittedName>
</protein>
<dbReference type="PRINTS" id="PR00040">
    <property type="entry name" value="HTHMERR"/>
</dbReference>
<dbReference type="CDD" id="cd00592">
    <property type="entry name" value="HTH_MerR-like"/>
    <property type="match status" value="1"/>
</dbReference>
<sequence>MSNGDTTRYSIGELARRTGLAVRTIRFYADEGIVPPTDRSPSGYRRYDEDAAARLDLVRTLRDLGIDLPTVRRILDRETTLPEVAELHARAIEAQLGMLRQRLAVLRAVAERGASVEETDLMHRLAQLSDAERRSIISDFVEEVFAGLDANPELVAMMRAAMPELPEEPTVAQVAAWVELGELAQDPDFRAAVRRMAEYQAAERAAGDTTGLHHELTQAVREQVGRALADGLAPDSPAGAAVLDSLTAQYAQVFDRPDDAELRHWLLRRLDVAGDPRTERYWQLLSIVNGWPVPESLAPVMAWLAAALRAAPAA</sequence>
<dbReference type="Pfam" id="PF13411">
    <property type="entry name" value="MerR_1"/>
    <property type="match status" value="1"/>
</dbReference>
<evidence type="ECO:0000259" key="2">
    <source>
        <dbReference type="PROSITE" id="PS50937"/>
    </source>
</evidence>
<dbReference type="OrthoDB" id="9809391at2"/>
<dbReference type="Proteomes" id="UP000319103">
    <property type="component" value="Unassembled WGS sequence"/>
</dbReference>
<keyword evidence="1" id="KW-0238">DNA-binding</keyword>
<evidence type="ECO:0000313" key="4">
    <source>
        <dbReference type="Proteomes" id="UP000319103"/>
    </source>
</evidence>
<gene>
    <name evidence="3" type="ORF">E6W39_19490</name>
</gene>
<organism evidence="3 4">
    <name type="scientific">Kitasatospora acidiphila</name>
    <dbReference type="NCBI Taxonomy" id="2567942"/>
    <lineage>
        <taxon>Bacteria</taxon>
        <taxon>Bacillati</taxon>
        <taxon>Actinomycetota</taxon>
        <taxon>Actinomycetes</taxon>
        <taxon>Kitasatosporales</taxon>
        <taxon>Streptomycetaceae</taxon>
        <taxon>Kitasatospora</taxon>
    </lineage>
</organism>
<dbReference type="InterPro" id="IPR047057">
    <property type="entry name" value="MerR_fam"/>
</dbReference>
<dbReference type="AlphaFoldDB" id="A0A540W6P0"/>
<dbReference type="PROSITE" id="PS50937">
    <property type="entry name" value="HTH_MERR_2"/>
    <property type="match status" value="1"/>
</dbReference>
<reference evidence="3 4" key="1">
    <citation type="submission" date="2019-06" db="EMBL/GenBank/DDBJ databases">
        <title>Description of Kitasatospora acidophila sp. nov. isolated from pine grove soil, and reclassification of Streptomyces novaecaesareae to Kitasatospora novaeceasareae comb. nov.</title>
        <authorList>
            <person name="Kim M.J."/>
        </authorList>
    </citation>
    <scope>NUCLEOTIDE SEQUENCE [LARGE SCALE GENOMIC DNA]</scope>
    <source>
        <strain evidence="3 4">MMS16-CNU292</strain>
    </source>
</reference>
<dbReference type="PANTHER" id="PTHR30204">
    <property type="entry name" value="REDOX-CYCLING DRUG-SENSING TRANSCRIPTIONAL ACTIVATOR SOXR"/>
    <property type="match status" value="1"/>
</dbReference>
<evidence type="ECO:0000313" key="3">
    <source>
        <dbReference type="EMBL" id="TQF04014.1"/>
    </source>
</evidence>
<dbReference type="GO" id="GO:0003700">
    <property type="term" value="F:DNA-binding transcription factor activity"/>
    <property type="evidence" value="ECO:0007669"/>
    <property type="project" value="InterPro"/>
</dbReference>
<name>A0A540W6P0_9ACTN</name>